<evidence type="ECO:0000259" key="3">
    <source>
        <dbReference type="PROSITE" id="PS50240"/>
    </source>
</evidence>
<sequence length="262" mass="27516">MAFATGAVLLLAATVAAAGIPASRISGGVNADISDYPFVVQLERDNTGSGWSQTGGGVLINNLNFITAAHKFTDASFKGPNSFRIRAGSNKRNSGGTTYSIRTITIHPEFAEEAERDADIAVVRLTRAVEFTDLVSPAALYGGSYEVPEGSEVTVVGWGKTGPLDAKPSELLQELTLHTINYDECAARYGFGVTPNMICYGNLDSDERDSPCFGDAGGPVIYNGGVIGLISWGQSCANSYFASVGTSVPAYVDWVVDVAIAP</sequence>
<dbReference type="CDD" id="cd00190">
    <property type="entry name" value="Tryp_SPc"/>
    <property type="match status" value="1"/>
</dbReference>
<dbReference type="InterPro" id="IPR001254">
    <property type="entry name" value="Trypsin_dom"/>
</dbReference>
<dbReference type="SMART" id="SM00020">
    <property type="entry name" value="Tryp_SPc"/>
    <property type="match status" value="1"/>
</dbReference>
<dbReference type="PANTHER" id="PTHR24252:SF7">
    <property type="entry name" value="HYALIN"/>
    <property type="match status" value="1"/>
</dbReference>
<evidence type="ECO:0000256" key="1">
    <source>
        <dbReference type="ARBA" id="ARBA00023157"/>
    </source>
</evidence>
<dbReference type="EMBL" id="JAHIBW010000031">
    <property type="protein sequence ID" value="KAG7295275.1"/>
    <property type="molecule type" value="Genomic_DNA"/>
</dbReference>
<dbReference type="InterPro" id="IPR009003">
    <property type="entry name" value="Peptidase_S1_PA"/>
</dbReference>
<comment type="caution">
    <text evidence="4">The sequence shown here is derived from an EMBL/GenBank/DDBJ whole genome shotgun (WGS) entry which is preliminary data.</text>
</comment>
<evidence type="ECO:0000313" key="5">
    <source>
        <dbReference type="Proteomes" id="UP000823941"/>
    </source>
</evidence>
<accession>A0ABQ7PS81</accession>
<dbReference type="PANTHER" id="PTHR24252">
    <property type="entry name" value="ACROSIN-RELATED"/>
    <property type="match status" value="1"/>
</dbReference>
<dbReference type="InterPro" id="IPR043504">
    <property type="entry name" value="Peptidase_S1_PA_chymotrypsin"/>
</dbReference>
<gene>
    <name evidence="4" type="ORF">JYU34_022278</name>
</gene>
<dbReference type="Gene3D" id="2.40.10.10">
    <property type="entry name" value="Trypsin-like serine proteases"/>
    <property type="match status" value="1"/>
</dbReference>
<feature type="domain" description="Peptidase S1" evidence="3">
    <location>
        <begin position="25"/>
        <end position="260"/>
    </location>
</feature>
<dbReference type="SUPFAM" id="SSF50494">
    <property type="entry name" value="Trypsin-like serine proteases"/>
    <property type="match status" value="1"/>
</dbReference>
<dbReference type="PROSITE" id="PS50240">
    <property type="entry name" value="TRYPSIN_DOM"/>
    <property type="match status" value="1"/>
</dbReference>
<dbReference type="Pfam" id="PF00089">
    <property type="entry name" value="Trypsin"/>
    <property type="match status" value="1"/>
</dbReference>
<proteinExistence type="predicted"/>
<name>A0ABQ7PS81_PLUXY</name>
<keyword evidence="1" id="KW-1015">Disulfide bond</keyword>
<evidence type="ECO:0000256" key="2">
    <source>
        <dbReference type="SAM" id="SignalP"/>
    </source>
</evidence>
<dbReference type="Proteomes" id="UP000823941">
    <property type="component" value="Chromosome 31"/>
</dbReference>
<feature type="signal peptide" evidence="2">
    <location>
        <begin position="1"/>
        <end position="18"/>
    </location>
</feature>
<keyword evidence="2" id="KW-0732">Signal</keyword>
<reference evidence="4 5" key="1">
    <citation type="submission" date="2021-06" db="EMBL/GenBank/DDBJ databases">
        <title>A haploid diamondback moth (Plutella xylostella L.) genome assembly resolves 31 chromosomes and identifies a diamide resistance mutation.</title>
        <authorList>
            <person name="Ward C.M."/>
            <person name="Perry K.D."/>
            <person name="Baker G."/>
            <person name="Powis K."/>
            <person name="Heckel D.G."/>
            <person name="Baxter S.W."/>
        </authorList>
    </citation>
    <scope>NUCLEOTIDE SEQUENCE [LARGE SCALE GENOMIC DNA]</scope>
    <source>
        <strain evidence="4 5">LV</strain>
        <tissue evidence="4">Single pupa</tissue>
    </source>
</reference>
<dbReference type="InterPro" id="IPR001314">
    <property type="entry name" value="Peptidase_S1A"/>
</dbReference>
<evidence type="ECO:0000313" key="4">
    <source>
        <dbReference type="EMBL" id="KAG7295275.1"/>
    </source>
</evidence>
<organism evidence="4 5">
    <name type="scientific">Plutella xylostella</name>
    <name type="common">Diamondback moth</name>
    <name type="synonym">Plutella maculipennis</name>
    <dbReference type="NCBI Taxonomy" id="51655"/>
    <lineage>
        <taxon>Eukaryota</taxon>
        <taxon>Metazoa</taxon>
        <taxon>Ecdysozoa</taxon>
        <taxon>Arthropoda</taxon>
        <taxon>Hexapoda</taxon>
        <taxon>Insecta</taxon>
        <taxon>Pterygota</taxon>
        <taxon>Neoptera</taxon>
        <taxon>Endopterygota</taxon>
        <taxon>Lepidoptera</taxon>
        <taxon>Glossata</taxon>
        <taxon>Ditrysia</taxon>
        <taxon>Yponomeutoidea</taxon>
        <taxon>Plutellidae</taxon>
        <taxon>Plutella</taxon>
    </lineage>
</organism>
<protein>
    <recommendedName>
        <fullName evidence="3">Peptidase S1 domain-containing protein</fullName>
    </recommendedName>
</protein>
<feature type="chain" id="PRO_5047131411" description="Peptidase S1 domain-containing protein" evidence="2">
    <location>
        <begin position="19"/>
        <end position="262"/>
    </location>
</feature>
<dbReference type="PRINTS" id="PR00722">
    <property type="entry name" value="CHYMOTRYPSIN"/>
</dbReference>
<keyword evidence="5" id="KW-1185">Reference proteome</keyword>